<dbReference type="PANTHER" id="PTHR12697">
    <property type="entry name" value="PBS LYASE HEAT-LIKE PROTEIN"/>
    <property type="match status" value="1"/>
</dbReference>
<dbReference type="SUPFAM" id="SSF48371">
    <property type="entry name" value="ARM repeat"/>
    <property type="match status" value="1"/>
</dbReference>
<dbReference type="PANTHER" id="PTHR12697:SF5">
    <property type="entry name" value="DEOXYHYPUSINE HYDROXYLASE"/>
    <property type="match status" value="1"/>
</dbReference>
<accession>A0ABV6YWK0</accession>
<dbReference type="Pfam" id="PF13646">
    <property type="entry name" value="HEAT_2"/>
    <property type="match status" value="2"/>
</dbReference>
<dbReference type="Proteomes" id="UP001594351">
    <property type="component" value="Unassembled WGS sequence"/>
</dbReference>
<reference evidence="1 2" key="1">
    <citation type="submission" date="2024-09" db="EMBL/GenBank/DDBJ databases">
        <title>Laminarin stimulates single cell rates of sulfate reduction while oxygen inhibits transcriptomic activity in coastal marine sediment.</title>
        <authorList>
            <person name="Lindsay M."/>
            <person name="Orcutt B."/>
            <person name="Emerson D."/>
            <person name="Stepanauskas R."/>
            <person name="D'Angelo T."/>
        </authorList>
    </citation>
    <scope>NUCLEOTIDE SEQUENCE [LARGE SCALE GENOMIC DNA]</scope>
    <source>
        <strain evidence="1">SAG AM-311-K15</strain>
    </source>
</reference>
<evidence type="ECO:0000313" key="2">
    <source>
        <dbReference type="Proteomes" id="UP001594351"/>
    </source>
</evidence>
<keyword evidence="2" id="KW-1185">Reference proteome</keyword>
<protein>
    <submittedName>
        <fullName evidence="1">HEAT repeat domain-containing protein</fullName>
    </submittedName>
</protein>
<evidence type="ECO:0000313" key="1">
    <source>
        <dbReference type="EMBL" id="MFC1850581.1"/>
    </source>
</evidence>
<dbReference type="InterPro" id="IPR011989">
    <property type="entry name" value="ARM-like"/>
</dbReference>
<dbReference type="EMBL" id="JBHPBY010000109">
    <property type="protein sequence ID" value="MFC1850581.1"/>
    <property type="molecule type" value="Genomic_DNA"/>
</dbReference>
<sequence>MWPFRKRNIFAGLAESFGSSFTLIKTPRHKICLKGELQRQSVMMFYDPTSKVQKYPLLTIITPSEAFPLGISLCKVDSFSKALKSAGFHFLRTGDRWLDEIMFADGLSQLAIALFDSKSRRAIKKLSDNNHNNLFIENSQIKIETPHHLVKKDYLERIIRLAVGLSTHLIRPGSFRDLLMINFLRDDLELVKKRNLEVLVRYFKQDPKVQTLLKQALTDNNVAVRIEAARGLGKIGIPYLEEIMLNDDEPHASQALSALRTIKNQHIIPVLEKALHRNTLAQKAAQTLGELRAEDSIEALLHLFHQTDPLTKLTVIKACGDIGSAKANHFLLQQLEQTNLALIIFALTALGKCGAVSTVEPLYNYKKKMTSRKLKVATRRAISAIQTRLGRSETGWLSMVHDEESQGALSLPTHPYEGALSSE</sequence>
<gene>
    <name evidence="1" type="ORF">ACFL27_10350</name>
</gene>
<comment type="caution">
    <text evidence="1">The sequence shown here is derived from an EMBL/GenBank/DDBJ whole genome shotgun (WGS) entry which is preliminary data.</text>
</comment>
<dbReference type="InterPro" id="IPR016024">
    <property type="entry name" value="ARM-type_fold"/>
</dbReference>
<proteinExistence type="predicted"/>
<name>A0ABV6YWK0_UNCC1</name>
<organism evidence="1 2">
    <name type="scientific">candidate division CSSED10-310 bacterium</name>
    <dbReference type="NCBI Taxonomy" id="2855610"/>
    <lineage>
        <taxon>Bacteria</taxon>
        <taxon>Bacteria division CSSED10-310</taxon>
    </lineage>
</organism>
<dbReference type="Gene3D" id="1.25.10.10">
    <property type="entry name" value="Leucine-rich Repeat Variant"/>
    <property type="match status" value="2"/>
</dbReference>